<evidence type="ECO:0000256" key="6">
    <source>
        <dbReference type="ARBA" id="ARBA00022984"/>
    </source>
</evidence>
<dbReference type="Proteomes" id="UP001519887">
    <property type="component" value="Unassembled WGS sequence"/>
</dbReference>
<feature type="region of interest" description="Disordered" evidence="10">
    <location>
        <begin position="24"/>
        <end position="44"/>
    </location>
</feature>
<keyword evidence="7" id="KW-1133">Transmembrane helix</keyword>
<feature type="compositionally biased region" description="Basic and acidic residues" evidence="10">
    <location>
        <begin position="118"/>
        <end position="179"/>
    </location>
</feature>
<dbReference type="InterPro" id="IPR012338">
    <property type="entry name" value="Beta-lactam/transpept-like"/>
</dbReference>
<evidence type="ECO:0000259" key="11">
    <source>
        <dbReference type="Pfam" id="PF00905"/>
    </source>
</evidence>
<dbReference type="EMBL" id="JAHZIK010000981">
    <property type="protein sequence ID" value="MBW7457838.1"/>
    <property type="molecule type" value="Genomic_DNA"/>
</dbReference>
<evidence type="ECO:0000313" key="13">
    <source>
        <dbReference type="Proteomes" id="UP001519887"/>
    </source>
</evidence>
<keyword evidence="9" id="KW-0961">Cell wall biogenesis/degradation</keyword>
<gene>
    <name evidence="12" type="ORF">K0U00_27740</name>
</gene>
<keyword evidence="8" id="KW-0472">Membrane</keyword>
<dbReference type="InterPro" id="IPR001460">
    <property type="entry name" value="PCN-bd_Tpept"/>
</dbReference>
<dbReference type="SUPFAM" id="SSF56601">
    <property type="entry name" value="beta-lactamase/transpeptidase-like"/>
    <property type="match status" value="1"/>
</dbReference>
<sequence>DPAIARMMTAELEGVVQDGTGESAALAGRPAAGKTGTTEMPGTGGAGAKDNWFVGYTPQLVGAVWLGYDHTDADHYLTTSSKAAAAVFQVLMTEALQGEPVMDFPDPPGTSSGNAHGGHVDDNAENQDQKGHKNPDKDQKEPKWHNPWGKKDDDHPRDREHGSRGHKKDDKHNDDDDDD</sequence>
<dbReference type="Pfam" id="PF00905">
    <property type="entry name" value="Transpeptidase"/>
    <property type="match status" value="1"/>
</dbReference>
<keyword evidence="1" id="KW-1003">Cell membrane</keyword>
<dbReference type="PANTHER" id="PTHR32282">
    <property type="entry name" value="BINDING PROTEIN TRANSPEPTIDASE, PUTATIVE-RELATED"/>
    <property type="match status" value="1"/>
</dbReference>
<name>A0ABS7CAA2_9BACL</name>
<keyword evidence="2" id="KW-0328">Glycosyltransferase</keyword>
<evidence type="ECO:0000256" key="5">
    <source>
        <dbReference type="ARBA" id="ARBA00022960"/>
    </source>
</evidence>
<dbReference type="PANTHER" id="PTHR32282:SF32">
    <property type="entry name" value="PENICILLIN-BINDING PROTEIN 2A"/>
    <property type="match status" value="1"/>
</dbReference>
<keyword evidence="4" id="KW-0812">Transmembrane</keyword>
<evidence type="ECO:0000256" key="7">
    <source>
        <dbReference type="ARBA" id="ARBA00022989"/>
    </source>
</evidence>
<feature type="region of interest" description="Disordered" evidence="10">
    <location>
        <begin position="99"/>
        <end position="179"/>
    </location>
</feature>
<evidence type="ECO:0000256" key="8">
    <source>
        <dbReference type="ARBA" id="ARBA00023136"/>
    </source>
</evidence>
<evidence type="ECO:0000256" key="1">
    <source>
        <dbReference type="ARBA" id="ARBA00022475"/>
    </source>
</evidence>
<reference evidence="12 13" key="1">
    <citation type="submission" date="2021-07" db="EMBL/GenBank/DDBJ databases">
        <title>Paenibacillus radiodurans sp. nov., isolated from the southeastern edge of Tengger Desert.</title>
        <authorList>
            <person name="Zhang G."/>
        </authorList>
    </citation>
    <scope>NUCLEOTIDE SEQUENCE [LARGE SCALE GENOMIC DNA]</scope>
    <source>
        <strain evidence="12 13">CCM 7311</strain>
    </source>
</reference>
<evidence type="ECO:0000256" key="4">
    <source>
        <dbReference type="ARBA" id="ARBA00022692"/>
    </source>
</evidence>
<evidence type="ECO:0000313" key="12">
    <source>
        <dbReference type="EMBL" id="MBW7457838.1"/>
    </source>
</evidence>
<feature type="non-terminal residue" evidence="12">
    <location>
        <position position="1"/>
    </location>
</feature>
<organism evidence="12 13">
    <name type="scientific">Paenibacillus sepulcri</name>
    <dbReference type="NCBI Taxonomy" id="359917"/>
    <lineage>
        <taxon>Bacteria</taxon>
        <taxon>Bacillati</taxon>
        <taxon>Bacillota</taxon>
        <taxon>Bacilli</taxon>
        <taxon>Bacillales</taxon>
        <taxon>Paenibacillaceae</taxon>
        <taxon>Paenibacillus</taxon>
    </lineage>
</organism>
<evidence type="ECO:0000256" key="9">
    <source>
        <dbReference type="ARBA" id="ARBA00023316"/>
    </source>
</evidence>
<evidence type="ECO:0000256" key="10">
    <source>
        <dbReference type="SAM" id="MobiDB-lite"/>
    </source>
</evidence>
<accession>A0ABS7CAA2</accession>
<keyword evidence="3" id="KW-0808">Transferase</keyword>
<evidence type="ECO:0000256" key="3">
    <source>
        <dbReference type="ARBA" id="ARBA00022679"/>
    </source>
</evidence>
<comment type="caution">
    <text evidence="12">The sequence shown here is derived from an EMBL/GenBank/DDBJ whole genome shotgun (WGS) entry which is preliminary data.</text>
</comment>
<dbReference type="InterPro" id="IPR050396">
    <property type="entry name" value="Glycosyltr_51/Transpeptidase"/>
</dbReference>
<feature type="domain" description="Penicillin-binding protein transpeptidase" evidence="11">
    <location>
        <begin position="3"/>
        <end position="92"/>
    </location>
</feature>
<keyword evidence="13" id="KW-1185">Reference proteome</keyword>
<dbReference type="Gene3D" id="3.40.710.10">
    <property type="entry name" value="DD-peptidase/beta-lactamase superfamily"/>
    <property type="match status" value="1"/>
</dbReference>
<keyword evidence="5" id="KW-0133">Cell shape</keyword>
<proteinExistence type="predicted"/>
<protein>
    <submittedName>
        <fullName evidence="12">Penicillin-binding protein</fullName>
    </submittedName>
</protein>
<keyword evidence="6" id="KW-0573">Peptidoglycan synthesis</keyword>
<evidence type="ECO:0000256" key="2">
    <source>
        <dbReference type="ARBA" id="ARBA00022676"/>
    </source>
</evidence>